<feature type="transmembrane region" description="Helical" evidence="1">
    <location>
        <begin position="140"/>
        <end position="162"/>
    </location>
</feature>
<dbReference type="AlphaFoldDB" id="A0A6G1KKN7"/>
<evidence type="ECO:0000313" key="3">
    <source>
        <dbReference type="EMBL" id="KAF2713466.1"/>
    </source>
</evidence>
<reference evidence="3" key="1">
    <citation type="journal article" date="2020" name="Stud. Mycol.">
        <title>101 Dothideomycetes genomes: a test case for predicting lifestyles and emergence of pathogens.</title>
        <authorList>
            <person name="Haridas S."/>
            <person name="Albert R."/>
            <person name="Binder M."/>
            <person name="Bloem J."/>
            <person name="Labutti K."/>
            <person name="Salamov A."/>
            <person name="Andreopoulos B."/>
            <person name="Baker S."/>
            <person name="Barry K."/>
            <person name="Bills G."/>
            <person name="Bluhm B."/>
            <person name="Cannon C."/>
            <person name="Castanera R."/>
            <person name="Culley D."/>
            <person name="Daum C."/>
            <person name="Ezra D."/>
            <person name="Gonzalez J."/>
            <person name="Henrissat B."/>
            <person name="Kuo A."/>
            <person name="Liang C."/>
            <person name="Lipzen A."/>
            <person name="Lutzoni F."/>
            <person name="Magnuson J."/>
            <person name="Mondo S."/>
            <person name="Nolan M."/>
            <person name="Ohm R."/>
            <person name="Pangilinan J."/>
            <person name="Park H.-J."/>
            <person name="Ramirez L."/>
            <person name="Alfaro M."/>
            <person name="Sun H."/>
            <person name="Tritt A."/>
            <person name="Yoshinaga Y."/>
            <person name="Zwiers L.-H."/>
            <person name="Turgeon B."/>
            <person name="Goodwin S."/>
            <person name="Spatafora J."/>
            <person name="Crous P."/>
            <person name="Grigoriev I."/>
        </authorList>
    </citation>
    <scope>NUCLEOTIDE SEQUENCE</scope>
    <source>
        <strain evidence="3">CBS 279.74</strain>
    </source>
</reference>
<sequence>MLGAEILDLESRFKEYDVENVEITNVDDEAEEWMKAKLNARCWEVLQKRAERGEEKEKQCDQPDVLQYVWASRYNLEWWKVSTIRLHVIRTLRIPPHQDRLNMFLANYLGYLFCKRKPKKGHPLGFDDTFYFPKTTIGNIVSFASVPLAAALLVDAITRLYFVKKPSGMIDLLAAFMAVFAWSVGLLENACKVDIYAATAA</sequence>
<keyword evidence="1" id="KW-0472">Membrane</keyword>
<dbReference type="OrthoDB" id="3533814at2759"/>
<keyword evidence="4" id="KW-1185">Reference proteome</keyword>
<dbReference type="EMBL" id="MU005765">
    <property type="protein sequence ID" value="KAF2713466.1"/>
    <property type="molecule type" value="Genomic_DNA"/>
</dbReference>
<feature type="transmembrane region" description="Helical" evidence="1">
    <location>
        <begin position="169"/>
        <end position="187"/>
    </location>
</feature>
<name>A0A6G1KKN7_9PLEO</name>
<evidence type="ECO:0000256" key="1">
    <source>
        <dbReference type="SAM" id="Phobius"/>
    </source>
</evidence>
<organism evidence="3 4">
    <name type="scientific">Pleomassaria siparia CBS 279.74</name>
    <dbReference type="NCBI Taxonomy" id="1314801"/>
    <lineage>
        <taxon>Eukaryota</taxon>
        <taxon>Fungi</taxon>
        <taxon>Dikarya</taxon>
        <taxon>Ascomycota</taxon>
        <taxon>Pezizomycotina</taxon>
        <taxon>Dothideomycetes</taxon>
        <taxon>Pleosporomycetidae</taxon>
        <taxon>Pleosporales</taxon>
        <taxon>Pleomassariaceae</taxon>
        <taxon>Pleomassaria</taxon>
    </lineage>
</organism>
<evidence type="ECO:0000259" key="2">
    <source>
        <dbReference type="Pfam" id="PF20237"/>
    </source>
</evidence>
<proteinExistence type="predicted"/>
<keyword evidence="1" id="KW-1133">Transmembrane helix</keyword>
<dbReference type="InterPro" id="IPR046529">
    <property type="entry name" value="DUF6594"/>
</dbReference>
<feature type="domain" description="DUF6594" evidence="2">
    <location>
        <begin position="92"/>
        <end position="201"/>
    </location>
</feature>
<dbReference type="Pfam" id="PF20237">
    <property type="entry name" value="DUF6594"/>
    <property type="match status" value="1"/>
</dbReference>
<gene>
    <name evidence="3" type="ORF">K504DRAFT_498277</name>
</gene>
<evidence type="ECO:0000313" key="4">
    <source>
        <dbReference type="Proteomes" id="UP000799428"/>
    </source>
</evidence>
<dbReference type="Proteomes" id="UP000799428">
    <property type="component" value="Unassembled WGS sequence"/>
</dbReference>
<keyword evidence="1" id="KW-0812">Transmembrane</keyword>
<accession>A0A6G1KKN7</accession>
<protein>
    <recommendedName>
        <fullName evidence="2">DUF6594 domain-containing protein</fullName>
    </recommendedName>
</protein>